<dbReference type="GO" id="GO:0004553">
    <property type="term" value="F:hydrolase activity, hydrolyzing O-glycosyl compounds"/>
    <property type="evidence" value="ECO:0007669"/>
    <property type="project" value="InterPro"/>
</dbReference>
<evidence type="ECO:0000256" key="5">
    <source>
        <dbReference type="PIRSR" id="PIRSR606710-1"/>
    </source>
</evidence>
<dbReference type="InterPro" id="IPR008964">
    <property type="entry name" value="Invasin/intimin_cell_adhesion"/>
</dbReference>
<dbReference type="InterPro" id="IPR023296">
    <property type="entry name" value="Glyco_hydro_beta-prop_sf"/>
</dbReference>
<dbReference type="InterPro" id="IPR050727">
    <property type="entry name" value="GH43_arabinanases"/>
</dbReference>
<dbReference type="InterPro" id="IPR006710">
    <property type="entry name" value="Glyco_hydro_43"/>
</dbReference>
<dbReference type="Gene3D" id="2.40.128.10">
    <property type="match status" value="1"/>
</dbReference>
<dbReference type="InterPro" id="IPR013320">
    <property type="entry name" value="ConA-like_dom_sf"/>
</dbReference>
<dbReference type="Pfam" id="PF16369">
    <property type="entry name" value="GH43_C"/>
    <property type="match status" value="1"/>
</dbReference>
<evidence type="ECO:0000259" key="7">
    <source>
        <dbReference type="Pfam" id="PF02368"/>
    </source>
</evidence>
<proteinExistence type="inferred from homology"/>
<dbReference type="RefSeq" id="WP_073289513.1">
    <property type="nucleotide sequence ID" value="NZ_FRCP01000017.1"/>
</dbReference>
<evidence type="ECO:0000259" key="8">
    <source>
        <dbReference type="Pfam" id="PF16369"/>
    </source>
</evidence>
<dbReference type="Gene3D" id="2.115.10.20">
    <property type="entry name" value="Glycosyl hydrolase domain, family 43"/>
    <property type="match status" value="1"/>
</dbReference>
<comment type="similarity">
    <text evidence="2">Belongs to the glycosyl hydrolase 43 family.</text>
</comment>
<dbReference type="InterPro" id="IPR046780">
    <property type="entry name" value="aBig_2"/>
</dbReference>
<dbReference type="InterPro" id="IPR003343">
    <property type="entry name" value="Big_2"/>
</dbReference>
<sequence>MRRQGFVKRTLALVLTGALIIPQSWTWGLGPIVGKAANVEDAGYAVTPDYMYNFKSETVSESKVSSTADSATIVGSGKIITDAQRGFVFDNNSSGPPSLRTDYLSMPKVLEGAKDGFTVSMYIKSYSGAEPYWSSIFSAYNDNQTYPLTQLGFNLIGRVNADGYVDTTDGSDNNVASYNVMTDGNWHQVAYAVKADEIRVYCDGVEVSNVMLDGTSGKSSGVLLNSLPQLTSVNVGGNCFWEDKDVNAFYDDIAIYHSFLTIEQLKDNTIIPEYLYTFEEGTVSGKSIGNTGGVKQEEEDVIPTIQIKQEELNAMYSEASKTRNSVHDPSIVLSTDQNGDKLYSVFGSHMGVSKTYDLKNWTSVTSESMESTLFGDIHGNVTSFENAFKQNRLTGSTTVYDAQNNPYIVELGSYDIAEWISDNTVTGNMWAPDVVYNSELKKWCMYLSLNGSKWNSAIILLTSDQEFGPYIYEAPVIFSGFSTSSSSKSFKDTDLEIALGTTLDELPQKYNKVGDGTWGDYLPHAIDPCVFYDDNGKLWLAYGSWSGGIYMIELDENTGLRDYSVQYPNIGEGTKGVTSDAYFGTKIAGGYYASGEGAYIEKIGDYYFLFMSYGFYSPEGGYTMRIFRSENPDGPYVDTRGTSAIYNNYVHNYDGTNDNRGMKLMGNYRWSTKSKGEVAQGHNSAFVDTDGKAYVVYHTKFDDGTAGHELRIHQLYLNEEGWVVAAPYEYAGETISTTGYSRSDIVGNYEMIIHKYKVDYANLETVKSVSIELLEDGTITGDYKGTWTRSEDTAYCNLQINGKNYKGVFAKQVIDGTNVETLCFTAVNEDGLSIWGSKYLADDVAVACNAQQISVPLGAFSSFTLPTKGSYQTRFRWESSNESVLKNDGTVIVPKEDTDVTLTMTIYKGDYYYTSSYTIRIYADRSESEEDYLIGSYFKDTPKDLSTVLDGSLYVRNPFCNKTNAGVNITNGISIEFDVKRTGDVNMLGTILSMLGDNGRLFFTPGSYLGYNAEGSFFDANVKDFKMVNDYIGDSATVRINIHKSGFNVSVDGEEVYNENILNTENGKGTITSYENILSWISGSADKIYFGYGSWWNAAGYDEANCTISNVKCYVEPVGEFTSDSIYKMDYSDITDATTKWQSEGNVIIKKNEQNGNYIEFNATEAKAAYSQLPKYARVSEQYIAECDVALQSGSQVGTEIAILGTDKKYINDSVNDGVESGYILKLTKTEANAWKINDKEVISLPNTWLHVTAVASASNSIAVVTIADASTTYYEGVVAIDGCGTLDGYYLRSSGSEDTLLFDNIKVKNVGTHFTLDEAQLSTAESITYYENPFYGKKLEMVDIKYTINWNEDAAKNGWDGLFAFYNTKNSGRVSFQSLPFLCFNGGGKWIDINNPGLSGVTNVAASLEKGKGYTFRYVITKDDLQIYLDDTLLTYVTNGEATYSDILDFIETCNTLTIGVGKGESAYWWTEKCVLKDIDIKDHICKEYKSQTIKEATCTKAGIYGNSIYSCGKSRVTAIEPIGEHSYGEWVIIKQPTYTNEGRREKTCSRCGEIISESIPKLSWSNMSDNNNAVEEVDKEQKETIVVTCEQSDSKAEVVISRDKEGNILQTLATIHISDIQLANHMGTVTINEELVKQIKKEVSNITAWRIMINEKLIESAARVIKKGNGTKLKVIVPTNLNLDNRSIIISSRALQAAKQVNEKLVIQVQEGKNTTYTITIPEEELRKTGKNLEDLNITVDTVKEDKSKGLLTFGEEWTLSIPVSIKINVNSLLERNKKGSIYIYKKNELTGKIEEVPNNKKKIGDTGYVTLSTLSGGKFIFTTKALSDVITLTDKVTISSSQKTVAVGKTLNLKAVLPTELELVTKFTATDPCGKEEAKVTYTVDNKNIATISPNGKLKAKKTGKITVKITILLENKQKRVIKETIVIK</sequence>
<dbReference type="EMBL" id="FRCP01000017">
    <property type="protein sequence ID" value="SHM79398.1"/>
    <property type="molecule type" value="Genomic_DNA"/>
</dbReference>
<feature type="active site" description="Proton donor" evidence="5">
    <location>
        <position position="596"/>
    </location>
</feature>
<evidence type="ECO:0000313" key="11">
    <source>
        <dbReference type="Proteomes" id="UP000184038"/>
    </source>
</evidence>
<dbReference type="GO" id="GO:0005975">
    <property type="term" value="P:carbohydrate metabolic process"/>
    <property type="evidence" value="ECO:0007669"/>
    <property type="project" value="InterPro"/>
</dbReference>
<protein>
    <submittedName>
        <fullName evidence="10">Beta-xylosidase</fullName>
    </submittedName>
</protein>
<feature type="domain" description="BIG2" evidence="7">
    <location>
        <begin position="1837"/>
        <end position="1915"/>
    </location>
</feature>
<dbReference type="OrthoDB" id="9801455at2"/>
<dbReference type="Gene3D" id="2.60.40.1080">
    <property type="match status" value="1"/>
</dbReference>
<feature type="domain" description="Atrophied bacterial Ig" evidence="9">
    <location>
        <begin position="861"/>
        <end position="922"/>
    </location>
</feature>
<evidence type="ECO:0000256" key="1">
    <source>
        <dbReference type="ARBA" id="ARBA00004834"/>
    </source>
</evidence>
<comment type="pathway">
    <text evidence="1">Glycan metabolism; L-arabinan degradation.</text>
</comment>
<dbReference type="PANTHER" id="PTHR43301:SF3">
    <property type="entry name" value="ARABINAN ENDO-1,5-ALPHA-L-ARABINOSIDASE A-RELATED"/>
    <property type="match status" value="1"/>
</dbReference>
<evidence type="ECO:0000256" key="3">
    <source>
        <dbReference type="ARBA" id="ARBA00022801"/>
    </source>
</evidence>
<keyword evidence="3" id="KW-0378">Hydrolase</keyword>
<name>A0A1M7LMG3_9FIRM</name>
<gene>
    <name evidence="10" type="ORF">SAMN02746066_03312</name>
</gene>
<dbReference type="SUPFAM" id="SSF75005">
    <property type="entry name" value="Arabinanase/levansucrase/invertase"/>
    <property type="match status" value="1"/>
</dbReference>
<feature type="active site" description="Proton acceptor" evidence="5">
    <location>
        <position position="328"/>
    </location>
</feature>
<feature type="site" description="Important for catalytic activity, responsible for pKa modulation of the active site Glu and correct orientation of both the proton donor and substrate" evidence="6">
    <location>
        <position position="527"/>
    </location>
</feature>
<evidence type="ECO:0000313" key="10">
    <source>
        <dbReference type="EMBL" id="SHM79398.1"/>
    </source>
</evidence>
<evidence type="ECO:0000259" key="9">
    <source>
        <dbReference type="Pfam" id="PF20578"/>
    </source>
</evidence>
<dbReference type="PANTHER" id="PTHR43301">
    <property type="entry name" value="ARABINAN ENDO-1,5-ALPHA-L-ARABINOSIDASE"/>
    <property type="match status" value="1"/>
</dbReference>
<evidence type="ECO:0000256" key="6">
    <source>
        <dbReference type="PIRSR" id="PIRSR606710-2"/>
    </source>
</evidence>
<dbReference type="Gene3D" id="2.60.120.200">
    <property type="match status" value="1"/>
</dbReference>
<dbReference type="Pfam" id="PF13385">
    <property type="entry name" value="Laminin_G_3"/>
    <property type="match status" value="1"/>
</dbReference>
<organism evidence="10 11">
    <name type="scientific">Anaerosporobacter mobilis DSM 15930</name>
    <dbReference type="NCBI Taxonomy" id="1120996"/>
    <lineage>
        <taxon>Bacteria</taxon>
        <taxon>Bacillati</taxon>
        <taxon>Bacillota</taxon>
        <taxon>Clostridia</taxon>
        <taxon>Lachnospirales</taxon>
        <taxon>Lachnospiraceae</taxon>
        <taxon>Anaerosporobacter</taxon>
    </lineage>
</organism>
<feature type="domain" description="Extracellular endo-alpha-(1-&gt;5)-L-arabinanase C-terminal" evidence="8">
    <location>
        <begin position="727"/>
        <end position="836"/>
    </location>
</feature>
<dbReference type="SUPFAM" id="SSF49373">
    <property type="entry name" value="Invasin/intimin cell-adhesion fragments"/>
    <property type="match status" value="1"/>
</dbReference>
<keyword evidence="4" id="KW-0326">Glycosidase</keyword>
<keyword evidence="11" id="KW-1185">Reference proteome</keyword>
<evidence type="ECO:0000256" key="2">
    <source>
        <dbReference type="ARBA" id="ARBA00009865"/>
    </source>
</evidence>
<dbReference type="InterPro" id="IPR032291">
    <property type="entry name" value="Abn2_C"/>
</dbReference>
<dbReference type="Proteomes" id="UP000184038">
    <property type="component" value="Unassembled WGS sequence"/>
</dbReference>
<dbReference type="STRING" id="1120996.SAMN02746066_03312"/>
<accession>A0A1M7LMG3</accession>
<dbReference type="Pfam" id="PF02368">
    <property type="entry name" value="Big_2"/>
    <property type="match status" value="1"/>
</dbReference>
<dbReference type="SUPFAM" id="SSF49899">
    <property type="entry name" value="Concanavalin A-like lectins/glucanases"/>
    <property type="match status" value="1"/>
</dbReference>
<dbReference type="Pfam" id="PF20578">
    <property type="entry name" value="aBig_2"/>
    <property type="match status" value="1"/>
</dbReference>
<dbReference type="Pfam" id="PF04616">
    <property type="entry name" value="Glyco_hydro_43"/>
    <property type="match status" value="1"/>
</dbReference>
<reference evidence="10 11" key="1">
    <citation type="submission" date="2016-11" db="EMBL/GenBank/DDBJ databases">
        <authorList>
            <person name="Jaros S."/>
            <person name="Januszkiewicz K."/>
            <person name="Wedrychowicz H."/>
        </authorList>
    </citation>
    <scope>NUCLEOTIDE SEQUENCE [LARGE SCALE GENOMIC DNA]</scope>
    <source>
        <strain evidence="10 11">DSM 15930</strain>
    </source>
</reference>
<evidence type="ECO:0000256" key="4">
    <source>
        <dbReference type="ARBA" id="ARBA00023295"/>
    </source>
</evidence>